<keyword evidence="2" id="KW-1185">Reference proteome</keyword>
<dbReference type="AlphaFoldDB" id="K3WCN4"/>
<reference evidence="2" key="1">
    <citation type="journal article" date="2010" name="Genome Biol.">
        <title>Genome sequence of the necrotrophic plant pathogen Pythium ultimum reveals original pathogenicity mechanisms and effector repertoire.</title>
        <authorList>
            <person name="Levesque C.A."/>
            <person name="Brouwer H."/>
            <person name="Cano L."/>
            <person name="Hamilton J.P."/>
            <person name="Holt C."/>
            <person name="Huitema E."/>
            <person name="Raffaele S."/>
            <person name="Robideau G.P."/>
            <person name="Thines M."/>
            <person name="Win J."/>
            <person name="Zerillo M.M."/>
            <person name="Beakes G.W."/>
            <person name="Boore J.L."/>
            <person name="Busam D."/>
            <person name="Dumas B."/>
            <person name="Ferriera S."/>
            <person name="Fuerstenberg S.I."/>
            <person name="Gachon C.M."/>
            <person name="Gaulin E."/>
            <person name="Govers F."/>
            <person name="Grenville-Briggs L."/>
            <person name="Horner N."/>
            <person name="Hostetler J."/>
            <person name="Jiang R.H."/>
            <person name="Johnson J."/>
            <person name="Krajaejun T."/>
            <person name="Lin H."/>
            <person name="Meijer H.J."/>
            <person name="Moore B."/>
            <person name="Morris P."/>
            <person name="Phuntmart V."/>
            <person name="Puiu D."/>
            <person name="Shetty J."/>
            <person name="Stajich J.E."/>
            <person name="Tripathy S."/>
            <person name="Wawra S."/>
            <person name="van West P."/>
            <person name="Whitty B.R."/>
            <person name="Coutinho P.M."/>
            <person name="Henrissat B."/>
            <person name="Martin F."/>
            <person name="Thomas P.D."/>
            <person name="Tyler B.M."/>
            <person name="De Vries R.P."/>
            <person name="Kamoun S."/>
            <person name="Yandell M."/>
            <person name="Tisserat N."/>
            <person name="Buell C.R."/>
        </authorList>
    </citation>
    <scope>NUCLEOTIDE SEQUENCE</scope>
    <source>
        <strain evidence="2">DAOM:BR144</strain>
    </source>
</reference>
<evidence type="ECO:0000313" key="1">
    <source>
        <dbReference type="EnsemblProtists" id="PYU1_T002725"/>
    </source>
</evidence>
<dbReference type="VEuPathDB" id="FungiDB:PYU1_G002722"/>
<dbReference type="EMBL" id="GL376628">
    <property type="status" value="NOT_ANNOTATED_CDS"/>
    <property type="molecule type" value="Genomic_DNA"/>
</dbReference>
<proteinExistence type="predicted"/>
<dbReference type="HOGENOM" id="CLU_036567_2_0_1"/>
<name>K3WCN4_GLOUD</name>
<reference evidence="2" key="2">
    <citation type="submission" date="2010-04" db="EMBL/GenBank/DDBJ databases">
        <authorList>
            <person name="Buell R."/>
            <person name="Hamilton J."/>
            <person name="Hostetler J."/>
        </authorList>
    </citation>
    <scope>NUCLEOTIDE SEQUENCE [LARGE SCALE GENOMIC DNA]</scope>
    <source>
        <strain evidence="2">DAOM:BR144</strain>
    </source>
</reference>
<dbReference type="EnsemblProtists" id="PYU1_T002725">
    <property type="protein sequence ID" value="PYU1_T002725"/>
    <property type="gene ID" value="PYU1_G002722"/>
</dbReference>
<dbReference type="eggNOG" id="ENOG502R9XQ">
    <property type="taxonomic scope" value="Eukaryota"/>
</dbReference>
<dbReference type="InParanoid" id="K3WCN4"/>
<sequence>MRKEEKDMLDKEVNYLGAKLDYLKHCAGIPDQQTVSQSELEKALLREILRNQQYLAAGFKSKVSADTSEHVHSPLATSLNLGTDPSQRQQLLNEIRPQQILNAKQFIEARTQFLNPLMRSSECTRLRAENGDSFAAKIDVIPLPNATSVKQVYSTILFHLLNVDISLAEKMVETVTLREKQDSGDGFASQHRVLCTNHGIDVEINSGIFSQFTPPPVSALSSDDESDTGGECIVTTCFIERDDLYPYRPREYIRQDITSVWMVTRCPANGIKNAIGDGQSSLQHDCVIFDPAAIRQVVVLKRWAQTKLHRSKLNVPENMLTELAEDPMWLTNTVMGAVCASFQSTSSH</sequence>
<dbReference type="Proteomes" id="UP000019132">
    <property type="component" value="Unassembled WGS sequence"/>
</dbReference>
<evidence type="ECO:0000313" key="2">
    <source>
        <dbReference type="Proteomes" id="UP000019132"/>
    </source>
</evidence>
<accession>K3WCN4</accession>
<protein>
    <submittedName>
        <fullName evidence="1">Uncharacterized protein</fullName>
    </submittedName>
</protein>
<organism evidence="1 2">
    <name type="scientific">Globisporangium ultimum (strain ATCC 200006 / CBS 805.95 / DAOM BR144)</name>
    <name type="common">Pythium ultimum</name>
    <dbReference type="NCBI Taxonomy" id="431595"/>
    <lineage>
        <taxon>Eukaryota</taxon>
        <taxon>Sar</taxon>
        <taxon>Stramenopiles</taxon>
        <taxon>Oomycota</taxon>
        <taxon>Peronosporomycetes</taxon>
        <taxon>Pythiales</taxon>
        <taxon>Pythiaceae</taxon>
        <taxon>Globisporangium</taxon>
    </lineage>
</organism>
<reference evidence="1" key="3">
    <citation type="submission" date="2015-02" db="UniProtKB">
        <authorList>
            <consortium name="EnsemblProtists"/>
        </authorList>
    </citation>
    <scope>IDENTIFICATION</scope>
    <source>
        <strain evidence="1">DAOM BR144</strain>
    </source>
</reference>